<dbReference type="AlphaFoldDB" id="A0A8I0FSZ3"/>
<evidence type="ECO:0000313" key="4">
    <source>
        <dbReference type="Proteomes" id="UP000659061"/>
    </source>
</evidence>
<protein>
    <submittedName>
        <fullName evidence="1">Uncharacterized protein</fullName>
    </submittedName>
</protein>
<evidence type="ECO:0000313" key="1">
    <source>
        <dbReference type="EMBL" id="MBD1269414.1"/>
    </source>
</evidence>
<dbReference type="Proteomes" id="UP000587211">
    <property type="component" value="Unassembled WGS sequence"/>
</dbReference>
<evidence type="ECO:0000313" key="2">
    <source>
        <dbReference type="EMBL" id="NYI36678.1"/>
    </source>
</evidence>
<dbReference type="RefSeq" id="WP_179422532.1">
    <property type="nucleotide sequence ID" value="NZ_BAAAMP010000002.1"/>
</dbReference>
<dbReference type="InterPro" id="IPR047975">
    <property type="entry name" value="Heme_bind_FMP"/>
</dbReference>
<dbReference type="Proteomes" id="UP000659061">
    <property type="component" value="Unassembled WGS sequence"/>
</dbReference>
<accession>A0A8I0FSZ3</accession>
<sequence>MRTTTEQLEALRGRFRTVEQAVPGDEDLGPFKLLPGTWSNEPDLAGRGWNMIALPFGPPQGATFRPPYRLLMNQYNEKLTFSLVDKAVPNRGIAPAAAGLTPNADQLLVALDYEQGIKQIVSDDFPSTSLTGAPDTAIHHEPGLFLSMTDPLDEDVVDIARLATIPHGDSVLGLGVATVSDGPPTITGINALPLGVNQDVDANPYLQPYKHFRDAPFRGLFNPVDSTALLKAANEGVDIVRTTRLEFDSTVATGGISNIPFIVRQANASEMKSTFWIQEVRNADGGIDLRLQYAQVVQLDFFDRFDGGPGRIKWPHVSINTLAKVEDPPAPGPGGYDVMPS</sequence>
<dbReference type="EMBL" id="JACWMT010000001">
    <property type="protein sequence ID" value="MBD1269414.1"/>
    <property type="molecule type" value="Genomic_DNA"/>
</dbReference>
<comment type="caution">
    <text evidence="1">The sequence shown here is derived from an EMBL/GenBank/DDBJ whole genome shotgun (WGS) entry which is preliminary data.</text>
</comment>
<gene>
    <name evidence="2" type="ORF">BJ975_000053</name>
    <name evidence="1" type="ORF">IDH50_04135</name>
</gene>
<reference evidence="1" key="2">
    <citation type="submission" date="2020-09" db="EMBL/GenBank/DDBJ databases">
        <title>Novel species in genus Aeromicrobium.</title>
        <authorList>
            <person name="Zhang G."/>
        </authorList>
    </citation>
    <scope>NUCLEOTIDE SEQUENCE</scope>
    <source>
        <strain evidence="1">SSW1-57</strain>
    </source>
</reference>
<keyword evidence="3" id="KW-1185">Reference proteome</keyword>
<name>A0A8I0FSZ3_9ACTN</name>
<organism evidence="1 4">
    <name type="scientific">Aeromicrobium tamlense</name>
    <dbReference type="NCBI Taxonomy" id="375541"/>
    <lineage>
        <taxon>Bacteria</taxon>
        <taxon>Bacillati</taxon>
        <taxon>Actinomycetota</taxon>
        <taxon>Actinomycetes</taxon>
        <taxon>Propionibacteriales</taxon>
        <taxon>Nocardioidaceae</taxon>
        <taxon>Aeromicrobium</taxon>
    </lineage>
</organism>
<evidence type="ECO:0000313" key="3">
    <source>
        <dbReference type="Proteomes" id="UP000587211"/>
    </source>
</evidence>
<proteinExistence type="predicted"/>
<reference evidence="2 3" key="1">
    <citation type="submission" date="2020-07" db="EMBL/GenBank/DDBJ databases">
        <title>Sequencing the genomes of 1000 actinobacteria strains.</title>
        <authorList>
            <person name="Klenk H.-P."/>
        </authorList>
    </citation>
    <scope>NUCLEOTIDE SEQUENCE [LARGE SCALE GENOMIC DNA]</scope>
    <source>
        <strain evidence="2 3">DSM 19087</strain>
    </source>
</reference>
<dbReference type="EMBL" id="JACBZN010000001">
    <property type="protein sequence ID" value="NYI36678.1"/>
    <property type="molecule type" value="Genomic_DNA"/>
</dbReference>
<dbReference type="NCBIfam" id="NF040572">
    <property type="entry name" value="heme_bind_FMP"/>
    <property type="match status" value="1"/>
</dbReference>